<dbReference type="Proteomes" id="UP000824120">
    <property type="component" value="Chromosome 2"/>
</dbReference>
<name>A0A9J6AEZ1_SOLCO</name>
<sequence length="76" mass="8751">MKKALASSNSEACILYKCRSCRRDMSITKFQKRRTESYHANLGNILFSTGHIYYDFDLNSTNKTLLVEHDGMAQNI</sequence>
<evidence type="ECO:0000313" key="1">
    <source>
        <dbReference type="EMBL" id="KAG5622844.1"/>
    </source>
</evidence>
<dbReference type="EMBL" id="JACXVP010000002">
    <property type="protein sequence ID" value="KAG5622844.1"/>
    <property type="molecule type" value="Genomic_DNA"/>
</dbReference>
<accession>A0A9J6AEZ1</accession>
<reference evidence="1 2" key="1">
    <citation type="submission" date="2020-09" db="EMBL/GenBank/DDBJ databases">
        <title>De no assembly of potato wild relative species, Solanum commersonii.</title>
        <authorList>
            <person name="Cho K."/>
        </authorList>
    </citation>
    <scope>NUCLEOTIDE SEQUENCE [LARGE SCALE GENOMIC DNA]</scope>
    <source>
        <strain evidence="1">LZ3.2</strain>
        <tissue evidence="1">Leaf</tissue>
    </source>
</reference>
<dbReference type="AlphaFoldDB" id="A0A9J6AEZ1"/>
<proteinExistence type="predicted"/>
<gene>
    <name evidence="1" type="ORF">H5410_008062</name>
</gene>
<keyword evidence="2" id="KW-1185">Reference proteome</keyword>
<protein>
    <submittedName>
        <fullName evidence="1">Uncharacterized protein</fullName>
    </submittedName>
</protein>
<comment type="caution">
    <text evidence="1">The sequence shown here is derived from an EMBL/GenBank/DDBJ whole genome shotgun (WGS) entry which is preliminary data.</text>
</comment>
<organism evidence="1 2">
    <name type="scientific">Solanum commersonii</name>
    <name type="common">Commerson's wild potato</name>
    <name type="synonym">Commerson's nightshade</name>
    <dbReference type="NCBI Taxonomy" id="4109"/>
    <lineage>
        <taxon>Eukaryota</taxon>
        <taxon>Viridiplantae</taxon>
        <taxon>Streptophyta</taxon>
        <taxon>Embryophyta</taxon>
        <taxon>Tracheophyta</taxon>
        <taxon>Spermatophyta</taxon>
        <taxon>Magnoliopsida</taxon>
        <taxon>eudicotyledons</taxon>
        <taxon>Gunneridae</taxon>
        <taxon>Pentapetalae</taxon>
        <taxon>asterids</taxon>
        <taxon>lamiids</taxon>
        <taxon>Solanales</taxon>
        <taxon>Solanaceae</taxon>
        <taxon>Solanoideae</taxon>
        <taxon>Solaneae</taxon>
        <taxon>Solanum</taxon>
    </lineage>
</organism>
<evidence type="ECO:0000313" key="2">
    <source>
        <dbReference type="Proteomes" id="UP000824120"/>
    </source>
</evidence>